<dbReference type="RefSeq" id="WP_204419532.1">
    <property type="nucleotide sequence ID" value="NZ_JAFBED010000014.1"/>
</dbReference>
<keyword evidence="3" id="KW-1185">Reference proteome</keyword>
<evidence type="ECO:0000313" key="3">
    <source>
        <dbReference type="Proteomes" id="UP000737402"/>
    </source>
</evidence>
<dbReference type="InterPro" id="IPR001322">
    <property type="entry name" value="Lamin_tail_dom"/>
</dbReference>
<gene>
    <name evidence="2" type="ORF">JOC95_004063</name>
</gene>
<dbReference type="PANTHER" id="PTHR30619">
    <property type="entry name" value="DNA INTERNALIZATION/COMPETENCE PROTEIN COMEC/REC2"/>
    <property type="match status" value="1"/>
</dbReference>
<name>A0ABS2P5B6_9BACI</name>
<dbReference type="InterPro" id="IPR036866">
    <property type="entry name" value="RibonucZ/Hydroxyglut_hydro"/>
</dbReference>
<sequence>MKKVILTLMVLITFLYSDRPLDVFAAELSANIQIQPHSSSPVYTTTYPQKSIATDKTLPALKVHYIDIGQGDAILLQTPNGTQVMIDTGPRESAPKLISYLKELSVDAIDLLVITHPDYDHIGGIPALLEEIPVKKILDSGKAHSTLSFIQYKQYVWNNIVPVQYAKEKMKLEFDPDLKVKVLNSGAGKKETNDASIVLQVAYGDIKFLFMGDTEEMEEKRLSRKYNLESTILKVAHHGSNSSSTAAFLKDVKPKIAVISAGRNNDFGHPHQPVLNRLIESGADIYNTAEAGDIVFSTDGTLLFVNDRPWLYANSNERTKTNTITITDLDVREETVTLQNQGTETIDLTDWKLISQKGYQTFDFPKNYKLAPGEMMYITSGAQKKHLKKYIHWLSDHLWNNKGDKAQLFNEKGELVDEMENFEEAENEE</sequence>
<dbReference type="SMART" id="SM00849">
    <property type="entry name" value="Lactamase_B"/>
    <property type="match status" value="1"/>
</dbReference>
<dbReference type="CDD" id="cd07731">
    <property type="entry name" value="ComA-like_MBL-fold"/>
    <property type="match status" value="1"/>
</dbReference>
<dbReference type="PROSITE" id="PS51841">
    <property type="entry name" value="LTD"/>
    <property type="match status" value="1"/>
</dbReference>
<dbReference type="Gene3D" id="2.60.40.1260">
    <property type="entry name" value="Lamin Tail domain"/>
    <property type="match status" value="1"/>
</dbReference>
<dbReference type="PANTHER" id="PTHR30619:SF7">
    <property type="entry name" value="BETA-LACTAMASE DOMAIN PROTEIN"/>
    <property type="match status" value="1"/>
</dbReference>
<dbReference type="Gene3D" id="3.60.15.10">
    <property type="entry name" value="Ribonuclease Z/Hydroxyacylglutathione hydrolase-like"/>
    <property type="match status" value="1"/>
</dbReference>
<dbReference type="InterPro" id="IPR036415">
    <property type="entry name" value="Lamin_tail_dom_sf"/>
</dbReference>
<dbReference type="InterPro" id="IPR035681">
    <property type="entry name" value="ComA-like_MBL"/>
</dbReference>
<evidence type="ECO:0000259" key="1">
    <source>
        <dbReference type="PROSITE" id="PS51841"/>
    </source>
</evidence>
<dbReference type="Proteomes" id="UP000737402">
    <property type="component" value="Unassembled WGS sequence"/>
</dbReference>
<dbReference type="EMBL" id="JAFBED010000014">
    <property type="protein sequence ID" value="MBM7622152.1"/>
    <property type="molecule type" value="Genomic_DNA"/>
</dbReference>
<evidence type="ECO:0000313" key="2">
    <source>
        <dbReference type="EMBL" id="MBM7622152.1"/>
    </source>
</evidence>
<reference evidence="2 3" key="1">
    <citation type="submission" date="2021-01" db="EMBL/GenBank/DDBJ databases">
        <title>Genomic Encyclopedia of Type Strains, Phase IV (KMG-IV): sequencing the most valuable type-strain genomes for metagenomic binning, comparative biology and taxonomic classification.</title>
        <authorList>
            <person name="Goeker M."/>
        </authorList>
    </citation>
    <scope>NUCLEOTIDE SEQUENCE [LARGE SCALE GENOMIC DNA]</scope>
    <source>
        <strain evidence="2 3">DSM 25879</strain>
    </source>
</reference>
<comment type="caution">
    <text evidence="2">The sequence shown here is derived from an EMBL/GenBank/DDBJ whole genome shotgun (WGS) entry which is preliminary data.</text>
</comment>
<dbReference type="Pfam" id="PF00753">
    <property type="entry name" value="Lactamase_B"/>
    <property type="match status" value="1"/>
</dbReference>
<dbReference type="SUPFAM" id="SSF74853">
    <property type="entry name" value="Lamin A/C globular tail domain"/>
    <property type="match status" value="1"/>
</dbReference>
<dbReference type="SUPFAM" id="SSF56281">
    <property type="entry name" value="Metallo-hydrolase/oxidoreductase"/>
    <property type="match status" value="1"/>
</dbReference>
<dbReference type="InterPro" id="IPR001279">
    <property type="entry name" value="Metallo-B-lactamas"/>
</dbReference>
<protein>
    <submittedName>
        <fullName evidence="2">Competence protein ComEC</fullName>
    </submittedName>
</protein>
<accession>A0ABS2P5B6</accession>
<feature type="domain" description="LTD" evidence="1">
    <location>
        <begin position="312"/>
        <end position="429"/>
    </location>
</feature>
<proteinExistence type="predicted"/>
<organism evidence="2 3">
    <name type="scientific">Sutcliffiella tianshenii</name>
    <dbReference type="NCBI Taxonomy" id="1463404"/>
    <lineage>
        <taxon>Bacteria</taxon>
        <taxon>Bacillati</taxon>
        <taxon>Bacillota</taxon>
        <taxon>Bacilli</taxon>
        <taxon>Bacillales</taxon>
        <taxon>Bacillaceae</taxon>
        <taxon>Sutcliffiella</taxon>
    </lineage>
</organism>
<dbReference type="InterPro" id="IPR052159">
    <property type="entry name" value="Competence_DNA_uptake"/>
</dbReference>
<dbReference type="Pfam" id="PF00932">
    <property type="entry name" value="LTD"/>
    <property type="match status" value="1"/>
</dbReference>